<dbReference type="KEGG" id="sgra:EX895_005253"/>
<dbReference type="EMBL" id="SRRM01000019">
    <property type="protein sequence ID" value="TKY85713.1"/>
    <property type="molecule type" value="Genomic_DNA"/>
</dbReference>
<dbReference type="GO" id="GO:0005737">
    <property type="term" value="C:cytoplasm"/>
    <property type="evidence" value="ECO:0007669"/>
    <property type="project" value="TreeGrafter"/>
</dbReference>
<dbReference type="AlphaFoldDB" id="A0A4U7KNH0"/>
<dbReference type="InterPro" id="IPR019410">
    <property type="entry name" value="Methyltransf_16"/>
</dbReference>
<name>A0A4U7KNH0_9BASI</name>
<dbReference type="RefSeq" id="XP_029737698.1">
    <property type="nucleotide sequence ID" value="XM_029885846.1"/>
</dbReference>
<dbReference type="Proteomes" id="UP000306050">
    <property type="component" value="Chromosome SGRAM_6"/>
</dbReference>
<dbReference type="GeneID" id="40728148"/>
<sequence length="418" mass="45773">MNAPQHASGGHVGKEGPGPSTLEHARRTLLIQYEARLPPRSYAFVWPSQTILLRIQHKLDHDLFQSPRYEATTRYQTLFLRELYAQLDAAVQAECAVLRSRGVEEIEWPEVDAALLERYAEVMASDSSRAAAVRSAPDTEFTTHCWPKQAFYSCQHQDGANTGENDLLEHFFKATIREEGSAISKGTTGLKTWEAGLRLAGHLASDTSLIASPGARVLELGSGAGFVGTVCALEQAASPHKDLHTFMTDMPGQVYARLHDTLQVNGLDASSRSVEIRELDWLELSAERRQSQQRDDLPTVKLLAEAKPTLILAADVVYDPDLIDPLVETIRACLEAGTSTCQALVASTIRNLETYGSFKAALQSFGMKADVQVLQRPTLSPPSRDQAWLSDTPALPVFPSAHDPSVNGMVELLCITLG</sequence>
<keyword evidence="3" id="KW-1185">Reference proteome</keyword>
<evidence type="ECO:0000256" key="1">
    <source>
        <dbReference type="SAM" id="MobiDB-lite"/>
    </source>
</evidence>
<dbReference type="InterPro" id="IPR029063">
    <property type="entry name" value="SAM-dependent_MTases_sf"/>
</dbReference>
<gene>
    <name evidence="2" type="ORF">EX895_005253</name>
</gene>
<organism evidence="2 3">
    <name type="scientific">Sporisorium graminicola</name>
    <dbReference type="NCBI Taxonomy" id="280036"/>
    <lineage>
        <taxon>Eukaryota</taxon>
        <taxon>Fungi</taxon>
        <taxon>Dikarya</taxon>
        <taxon>Basidiomycota</taxon>
        <taxon>Ustilaginomycotina</taxon>
        <taxon>Ustilaginomycetes</taxon>
        <taxon>Ustilaginales</taxon>
        <taxon>Ustilaginaceae</taxon>
        <taxon>Sporisorium</taxon>
    </lineage>
</organism>
<evidence type="ECO:0000313" key="2">
    <source>
        <dbReference type="EMBL" id="TKY85713.1"/>
    </source>
</evidence>
<feature type="region of interest" description="Disordered" evidence="1">
    <location>
        <begin position="1"/>
        <end position="21"/>
    </location>
</feature>
<comment type="caution">
    <text evidence="2">The sequence shown here is derived from an EMBL/GenBank/DDBJ whole genome shotgun (WGS) entry which is preliminary data.</text>
</comment>
<dbReference type="OrthoDB" id="194386at2759"/>
<evidence type="ECO:0000313" key="3">
    <source>
        <dbReference type="Proteomes" id="UP000306050"/>
    </source>
</evidence>
<evidence type="ECO:0008006" key="4">
    <source>
        <dbReference type="Google" id="ProtNLM"/>
    </source>
</evidence>
<reference evidence="2 3" key="1">
    <citation type="submission" date="2019-05" db="EMBL/GenBank/DDBJ databases">
        <title>Sporisorium graminicola CBS 10092 draft sequencing and annotation.</title>
        <authorList>
            <person name="Solano-Gonzalez S."/>
            <person name="Caddick M.X."/>
            <person name="Darby A."/>
        </authorList>
    </citation>
    <scope>NUCLEOTIDE SEQUENCE [LARGE SCALE GENOMIC DNA]</scope>
    <source>
        <strain evidence="2 3">CBS 10092</strain>
    </source>
</reference>
<dbReference type="SUPFAM" id="SSF53335">
    <property type="entry name" value="S-adenosyl-L-methionine-dependent methyltransferases"/>
    <property type="match status" value="1"/>
</dbReference>
<dbReference type="Pfam" id="PF10294">
    <property type="entry name" value="Methyltransf_16"/>
    <property type="match status" value="1"/>
</dbReference>
<proteinExistence type="predicted"/>
<dbReference type="Gene3D" id="3.40.50.150">
    <property type="entry name" value="Vaccinia Virus protein VP39"/>
    <property type="match status" value="1"/>
</dbReference>
<dbReference type="PANTHER" id="PTHR14614:SF130">
    <property type="entry name" value="PROTEIN-LYSINE N-METHYLTRANSFERASE EEF2KMT"/>
    <property type="match status" value="1"/>
</dbReference>
<dbReference type="PANTHER" id="PTHR14614">
    <property type="entry name" value="HEPATOCELLULAR CARCINOMA-ASSOCIATED ANTIGEN"/>
    <property type="match status" value="1"/>
</dbReference>
<protein>
    <recommendedName>
        <fullName evidence="4">FAM86 N-terminal domain-containing protein</fullName>
    </recommendedName>
</protein>
<dbReference type="GO" id="GO:0008757">
    <property type="term" value="F:S-adenosylmethionine-dependent methyltransferase activity"/>
    <property type="evidence" value="ECO:0007669"/>
    <property type="project" value="UniProtKB-ARBA"/>
</dbReference>
<accession>A0A4U7KNH0</accession>